<evidence type="ECO:0000313" key="2">
    <source>
        <dbReference type="EMBL" id="RAL14273.1"/>
    </source>
</evidence>
<accession>A0A395I3U1</accession>
<organism evidence="2 3">
    <name type="scientific">Aspergillus homomorphus (strain CBS 101889)</name>
    <dbReference type="NCBI Taxonomy" id="1450537"/>
    <lineage>
        <taxon>Eukaryota</taxon>
        <taxon>Fungi</taxon>
        <taxon>Dikarya</taxon>
        <taxon>Ascomycota</taxon>
        <taxon>Pezizomycotina</taxon>
        <taxon>Eurotiomycetes</taxon>
        <taxon>Eurotiomycetidae</taxon>
        <taxon>Eurotiales</taxon>
        <taxon>Aspergillaceae</taxon>
        <taxon>Aspergillus</taxon>
        <taxon>Aspergillus subgen. Circumdati</taxon>
    </lineage>
</organism>
<feature type="region of interest" description="Disordered" evidence="1">
    <location>
        <begin position="1"/>
        <end position="77"/>
    </location>
</feature>
<dbReference type="GeneID" id="37195364"/>
<name>A0A395I3U1_ASPHC</name>
<evidence type="ECO:0000313" key="3">
    <source>
        <dbReference type="Proteomes" id="UP000248961"/>
    </source>
</evidence>
<sequence length="202" mass="22134">MHQAHTPPLSAPSTLLNVNGLPSEHFNQHDPPTLSPSPPSPRRFSTAPQPSPDKSPGNSTPAADSPPHHRSRHDAQRHAHVEIGARFPPAPLQPCIHLHSHPHLRTPQSLYLSQRVIDTNIQIDLPRTRTQTQAHHRPDVDKEEGGYTSQTGPQSRLHCRSRSSTTKPSVSGPRDTIKLALLPRRGWRRGCMGRGLRGGGAG</sequence>
<dbReference type="AlphaFoldDB" id="A0A395I3U1"/>
<dbReference type="Proteomes" id="UP000248961">
    <property type="component" value="Unassembled WGS sequence"/>
</dbReference>
<evidence type="ECO:0000256" key="1">
    <source>
        <dbReference type="SAM" id="MobiDB-lite"/>
    </source>
</evidence>
<feature type="region of interest" description="Disordered" evidence="1">
    <location>
        <begin position="128"/>
        <end position="176"/>
    </location>
</feature>
<proteinExistence type="predicted"/>
<dbReference type="VEuPathDB" id="FungiDB:BO97DRAFT_281787"/>
<keyword evidence="3" id="KW-1185">Reference proteome</keyword>
<reference evidence="2 3" key="1">
    <citation type="submission" date="2018-02" db="EMBL/GenBank/DDBJ databases">
        <title>The genomes of Aspergillus section Nigri reveals drivers in fungal speciation.</title>
        <authorList>
            <consortium name="DOE Joint Genome Institute"/>
            <person name="Vesth T.C."/>
            <person name="Nybo J."/>
            <person name="Theobald S."/>
            <person name="Brandl J."/>
            <person name="Frisvad J.C."/>
            <person name="Nielsen K.F."/>
            <person name="Lyhne E.K."/>
            <person name="Kogle M.E."/>
            <person name="Kuo A."/>
            <person name="Riley R."/>
            <person name="Clum A."/>
            <person name="Nolan M."/>
            <person name="Lipzen A."/>
            <person name="Salamov A."/>
            <person name="Henrissat B."/>
            <person name="Wiebenga A."/>
            <person name="De vries R.P."/>
            <person name="Grigoriev I.V."/>
            <person name="Mortensen U.H."/>
            <person name="Andersen M.R."/>
            <person name="Baker S.E."/>
        </authorList>
    </citation>
    <scope>NUCLEOTIDE SEQUENCE [LARGE SCALE GENOMIC DNA]</scope>
    <source>
        <strain evidence="2 3">CBS 101889</strain>
    </source>
</reference>
<gene>
    <name evidence="2" type="ORF">BO97DRAFT_281787</name>
</gene>
<protein>
    <submittedName>
        <fullName evidence="2">Uncharacterized protein</fullName>
    </submittedName>
</protein>
<dbReference type="EMBL" id="KZ824275">
    <property type="protein sequence ID" value="RAL14273.1"/>
    <property type="molecule type" value="Genomic_DNA"/>
</dbReference>
<feature type="compositionally biased region" description="Basic and acidic residues" evidence="1">
    <location>
        <begin position="136"/>
        <end position="145"/>
    </location>
</feature>
<dbReference type="RefSeq" id="XP_025553427.1">
    <property type="nucleotide sequence ID" value="XM_025691075.1"/>
</dbReference>